<reference evidence="2 3" key="1">
    <citation type="submission" date="2015-04" db="EMBL/GenBank/DDBJ databases">
        <authorList>
            <person name="Syromyatnikov M.Y."/>
            <person name="Popov V.N."/>
        </authorList>
    </citation>
    <scope>NUCLEOTIDE SEQUENCE [LARGE SCALE GENOMIC DNA]</scope>
</reference>
<evidence type="ECO:0000313" key="2">
    <source>
        <dbReference type="EMBL" id="CRK93375.1"/>
    </source>
</evidence>
<gene>
    <name evidence="2" type="ORF">CLUMA_CG006911</name>
</gene>
<name>A0A1J1HZ45_9DIPT</name>
<proteinExistence type="predicted"/>
<organism evidence="2 3">
    <name type="scientific">Clunio marinus</name>
    <dbReference type="NCBI Taxonomy" id="568069"/>
    <lineage>
        <taxon>Eukaryota</taxon>
        <taxon>Metazoa</taxon>
        <taxon>Ecdysozoa</taxon>
        <taxon>Arthropoda</taxon>
        <taxon>Hexapoda</taxon>
        <taxon>Insecta</taxon>
        <taxon>Pterygota</taxon>
        <taxon>Neoptera</taxon>
        <taxon>Endopterygota</taxon>
        <taxon>Diptera</taxon>
        <taxon>Nematocera</taxon>
        <taxon>Chironomoidea</taxon>
        <taxon>Chironomidae</taxon>
        <taxon>Clunio</taxon>
    </lineage>
</organism>
<sequence>MMRQAVPGLRSITFYTYDESFNGADVFTQKVDKKVFDKLSTDKQFASNPKALESSLEFLDLLDGRCDIQLKCEKKECPTCPTKDCPKCGTVPTCGTTPFIRTTPRTTTYPRTTTSRITTRTPRTFPTPTVTTSRKTTPTVTTTRKTTPTTFTTPTVTTSRKTTPTVTTTRKTTPRTFTTPTVTTSRKTTPRTRTFNPPTTKTTKITTPGPPYLPLETKPPTTRIPWTGPTRSHPRPSFVYGFTLGYVNNTNTATYPTVIRPSTTRVPKYKKVALDGTEHLVPN</sequence>
<dbReference type="EMBL" id="CVRI01000037">
    <property type="protein sequence ID" value="CRK93375.1"/>
    <property type="molecule type" value="Genomic_DNA"/>
</dbReference>
<protein>
    <submittedName>
        <fullName evidence="2">CLUMA_CG006911, isoform A</fullName>
    </submittedName>
</protein>
<accession>A0A1J1HZ45</accession>
<feature type="compositionally biased region" description="Low complexity" evidence="1">
    <location>
        <begin position="105"/>
        <end position="207"/>
    </location>
</feature>
<dbReference type="AlphaFoldDB" id="A0A1J1HZ45"/>
<keyword evidence="3" id="KW-1185">Reference proteome</keyword>
<evidence type="ECO:0000313" key="3">
    <source>
        <dbReference type="Proteomes" id="UP000183832"/>
    </source>
</evidence>
<dbReference type="Proteomes" id="UP000183832">
    <property type="component" value="Unassembled WGS sequence"/>
</dbReference>
<feature type="region of interest" description="Disordered" evidence="1">
    <location>
        <begin position="105"/>
        <end position="230"/>
    </location>
</feature>
<evidence type="ECO:0000256" key="1">
    <source>
        <dbReference type="SAM" id="MobiDB-lite"/>
    </source>
</evidence>